<reference evidence="2" key="2">
    <citation type="submission" date="2023-06" db="EMBL/GenBank/DDBJ databases">
        <authorList>
            <person name="Swenson N.G."/>
            <person name="Wegrzyn J.L."/>
            <person name="Mcevoy S.L."/>
        </authorList>
    </citation>
    <scope>NUCLEOTIDE SEQUENCE</scope>
    <source>
        <strain evidence="2">NS2018</strain>
        <tissue evidence="2">Leaf</tissue>
    </source>
</reference>
<sequence>MLGRTQSESKTPSSSCGPTIDPFDMLHFISVGKGYIGNGYWNDPRKANNSERIRSIFNNRVYAVEEVIQALITQDRQAVEISRLKKELIEKDDKIKSSSIEKL</sequence>
<organism evidence="2 3">
    <name type="scientific">Acer saccharum</name>
    <name type="common">Sugar maple</name>
    <dbReference type="NCBI Taxonomy" id="4024"/>
    <lineage>
        <taxon>Eukaryota</taxon>
        <taxon>Viridiplantae</taxon>
        <taxon>Streptophyta</taxon>
        <taxon>Embryophyta</taxon>
        <taxon>Tracheophyta</taxon>
        <taxon>Spermatophyta</taxon>
        <taxon>Magnoliopsida</taxon>
        <taxon>eudicotyledons</taxon>
        <taxon>Gunneridae</taxon>
        <taxon>Pentapetalae</taxon>
        <taxon>rosids</taxon>
        <taxon>malvids</taxon>
        <taxon>Sapindales</taxon>
        <taxon>Sapindaceae</taxon>
        <taxon>Hippocastanoideae</taxon>
        <taxon>Acereae</taxon>
        <taxon>Acer</taxon>
    </lineage>
</organism>
<dbReference type="AlphaFoldDB" id="A0AA39RL42"/>
<name>A0AA39RL42_ACESA</name>
<feature type="compositionally biased region" description="Polar residues" evidence="1">
    <location>
        <begin position="1"/>
        <end position="17"/>
    </location>
</feature>
<keyword evidence="3" id="KW-1185">Reference proteome</keyword>
<reference evidence="2" key="1">
    <citation type="journal article" date="2022" name="Plant J.">
        <title>Strategies of tolerance reflected in two North American maple genomes.</title>
        <authorList>
            <person name="McEvoy S.L."/>
            <person name="Sezen U.U."/>
            <person name="Trouern-Trend A."/>
            <person name="McMahon S.M."/>
            <person name="Schaberg P.G."/>
            <person name="Yang J."/>
            <person name="Wegrzyn J.L."/>
            <person name="Swenson N.G."/>
        </authorList>
    </citation>
    <scope>NUCLEOTIDE SEQUENCE</scope>
    <source>
        <tissue evidence="2">Leaf</tissue>
    </source>
</reference>
<dbReference type="Proteomes" id="UP001168877">
    <property type="component" value="Unassembled WGS sequence"/>
</dbReference>
<evidence type="ECO:0000313" key="2">
    <source>
        <dbReference type="EMBL" id="KAK0575898.1"/>
    </source>
</evidence>
<evidence type="ECO:0000313" key="3">
    <source>
        <dbReference type="Proteomes" id="UP001168877"/>
    </source>
</evidence>
<gene>
    <name evidence="2" type="ORF">LWI29_008913</name>
</gene>
<feature type="region of interest" description="Disordered" evidence="1">
    <location>
        <begin position="1"/>
        <end position="20"/>
    </location>
</feature>
<dbReference type="EMBL" id="JAUESC010000386">
    <property type="protein sequence ID" value="KAK0575898.1"/>
    <property type="molecule type" value="Genomic_DNA"/>
</dbReference>
<comment type="caution">
    <text evidence="2">The sequence shown here is derived from an EMBL/GenBank/DDBJ whole genome shotgun (WGS) entry which is preliminary data.</text>
</comment>
<evidence type="ECO:0000256" key="1">
    <source>
        <dbReference type="SAM" id="MobiDB-lite"/>
    </source>
</evidence>
<proteinExistence type="predicted"/>
<accession>A0AA39RL42</accession>
<protein>
    <submittedName>
        <fullName evidence="2">Uncharacterized protein</fullName>
    </submittedName>
</protein>